<dbReference type="KEGG" id="bthv:CQJ30_07885"/>
<dbReference type="PATRIC" id="fig|35841.6.peg.2033"/>
<dbReference type="PANTHER" id="PTHR33219">
    <property type="entry name" value="YLMG HOMOLOG PROTEIN 2, CHLOROPLASTIC"/>
    <property type="match status" value="1"/>
</dbReference>
<evidence type="ECO:0000313" key="3">
    <source>
        <dbReference type="EMBL" id="CEE01321.1"/>
    </source>
</evidence>
<keyword evidence="6" id="KW-1185">Reference proteome</keyword>
<gene>
    <name evidence="4" type="ORF">B4167_1563</name>
    <name evidence="3" type="ORF">BT1A1_1492</name>
</gene>
<reference evidence="3 6" key="1">
    <citation type="submission" date="2014-07" db="EMBL/GenBank/DDBJ databases">
        <authorList>
            <person name="Wibberg Daniel"/>
        </authorList>
    </citation>
    <scope>NUCLEOTIDE SEQUENCE [LARGE SCALE GENOMIC DNA]</scope>
</reference>
<dbReference type="Pfam" id="PF02325">
    <property type="entry name" value="CCB3_YggT"/>
    <property type="match status" value="1"/>
</dbReference>
<evidence type="ECO:0000313" key="5">
    <source>
        <dbReference type="Proteomes" id="UP000032076"/>
    </source>
</evidence>
<dbReference type="EMBL" id="JXLU01000009">
    <property type="protein sequence ID" value="KIO74278.1"/>
    <property type="molecule type" value="Genomic_DNA"/>
</dbReference>
<dbReference type="InterPro" id="IPR003425">
    <property type="entry name" value="CCB3/YggT"/>
</dbReference>
<protein>
    <submittedName>
        <fullName evidence="3">Putative membrane protein</fullName>
    </submittedName>
</protein>
<comment type="similarity">
    <text evidence="1">Belongs to the YggT family.</text>
</comment>
<dbReference type="STRING" id="35841.B4167_1563"/>
<dbReference type="PANTHER" id="PTHR33219:SF14">
    <property type="entry name" value="PROTEIN COFACTOR ASSEMBLY OF COMPLEX C SUBUNIT B CCB3, CHLOROPLASTIC-RELATED"/>
    <property type="match status" value="1"/>
</dbReference>
<dbReference type="Proteomes" id="UP000040576">
    <property type="component" value="Unassembled WGS sequence"/>
</dbReference>
<dbReference type="GO" id="GO:0016020">
    <property type="term" value="C:membrane"/>
    <property type="evidence" value="ECO:0007669"/>
    <property type="project" value="InterPro"/>
</dbReference>
<evidence type="ECO:0000256" key="2">
    <source>
        <dbReference type="SAM" id="Phobius"/>
    </source>
</evidence>
<dbReference type="eggNOG" id="COG0762">
    <property type="taxonomic scope" value="Bacteria"/>
</dbReference>
<accession>A0A090ITB5</accession>
<proteinExistence type="inferred from homology"/>
<feature type="transmembrane region" description="Helical" evidence="2">
    <location>
        <begin position="12"/>
        <end position="30"/>
    </location>
</feature>
<organism evidence="3 6">
    <name type="scientific">Caldibacillus thermoamylovorans</name>
    <dbReference type="NCBI Taxonomy" id="35841"/>
    <lineage>
        <taxon>Bacteria</taxon>
        <taxon>Bacillati</taxon>
        <taxon>Bacillota</taxon>
        <taxon>Bacilli</taxon>
        <taxon>Bacillales</taxon>
        <taxon>Bacillaceae</taxon>
        <taxon>Caldibacillus</taxon>
    </lineage>
</organism>
<dbReference type="Proteomes" id="UP000032076">
    <property type="component" value="Unassembled WGS sequence"/>
</dbReference>
<dbReference type="GeneID" id="92960658"/>
<evidence type="ECO:0000256" key="1">
    <source>
        <dbReference type="ARBA" id="ARBA00010894"/>
    </source>
</evidence>
<evidence type="ECO:0000313" key="6">
    <source>
        <dbReference type="Proteomes" id="UP000040576"/>
    </source>
</evidence>
<dbReference type="EMBL" id="CCRF01000045">
    <property type="protein sequence ID" value="CEE01321.1"/>
    <property type="molecule type" value="Genomic_DNA"/>
</dbReference>
<dbReference type="AlphaFoldDB" id="A0A090ITB5"/>
<keyword evidence="2" id="KW-0472">Membrane</keyword>
<feature type="transmembrane region" description="Helical" evidence="2">
    <location>
        <begin position="63"/>
        <end position="82"/>
    </location>
</feature>
<keyword evidence="2" id="KW-1133">Transmembrane helix</keyword>
<dbReference type="OrthoDB" id="47652at2"/>
<reference evidence="4 5" key="2">
    <citation type="submission" date="2015-01" db="EMBL/GenBank/DDBJ databases">
        <title>Draft Genome Sequences of Four Bacillus thermoamylovorans Strains, Isolated From Food Products.</title>
        <authorList>
            <person name="Krawcyk A.O."/>
            <person name="Berendsen E.M."/>
            <person name="Eijlander R.T."/>
            <person name="de Jong A."/>
            <person name="Wells-Bennik M."/>
            <person name="Kuipers O.P."/>
        </authorList>
    </citation>
    <scope>NUCLEOTIDE SEQUENCE [LARGE SCALE GENOMIC DNA]</scope>
    <source>
        <strain evidence="4 5">B4167</strain>
    </source>
</reference>
<dbReference type="RefSeq" id="WP_034769638.1">
    <property type="nucleotide sequence ID" value="NZ_CCRF01000045.1"/>
</dbReference>
<sequence length="86" mass="9969">MSIIFDIIHSVFNIYFYALLIYIFMSWIPGARESQIGQFLGSICEPYLEQFRKFIPPIGMFDFSPIVALFVLQLAQVGLNSIQTWI</sequence>
<name>A0A090ITB5_9BACI</name>
<evidence type="ECO:0000313" key="4">
    <source>
        <dbReference type="EMBL" id="KIO74278.1"/>
    </source>
</evidence>
<keyword evidence="2" id="KW-0812">Transmembrane</keyword>